<organism evidence="1 2">
    <name type="scientific">Ambrosia artemisiifolia</name>
    <name type="common">Common ragweed</name>
    <dbReference type="NCBI Taxonomy" id="4212"/>
    <lineage>
        <taxon>Eukaryota</taxon>
        <taxon>Viridiplantae</taxon>
        <taxon>Streptophyta</taxon>
        <taxon>Embryophyta</taxon>
        <taxon>Tracheophyta</taxon>
        <taxon>Spermatophyta</taxon>
        <taxon>Magnoliopsida</taxon>
        <taxon>eudicotyledons</taxon>
        <taxon>Gunneridae</taxon>
        <taxon>Pentapetalae</taxon>
        <taxon>asterids</taxon>
        <taxon>campanulids</taxon>
        <taxon>Asterales</taxon>
        <taxon>Asteraceae</taxon>
        <taxon>Asteroideae</taxon>
        <taxon>Heliantheae alliance</taxon>
        <taxon>Heliantheae</taxon>
        <taxon>Ambrosia</taxon>
    </lineage>
</organism>
<keyword evidence="2" id="KW-1185">Reference proteome</keyword>
<name>A0AAD5G5J9_AMBAR</name>
<dbReference type="Proteomes" id="UP001206925">
    <property type="component" value="Unassembled WGS sequence"/>
</dbReference>
<evidence type="ECO:0000313" key="1">
    <source>
        <dbReference type="EMBL" id="KAI7729147.1"/>
    </source>
</evidence>
<sequence length="115" mass="12605">MKAVEAAEATIKQQVLFRHLQEKLISVETKLKESQYQLAAWRSDVNPSSYTQSPVHLFGNKNGLELVSQQAYPDGQVQNSPDHLTARGWDVAGHSGGVAENLGPVTGSYSPLMNR</sequence>
<comment type="caution">
    <text evidence="1">The sequence shown here is derived from an EMBL/GenBank/DDBJ whole genome shotgun (WGS) entry which is preliminary data.</text>
</comment>
<reference evidence="1" key="1">
    <citation type="submission" date="2022-06" db="EMBL/GenBank/DDBJ databases">
        <title>Uncovering the hologenomic basis of an extraordinary plant invasion.</title>
        <authorList>
            <person name="Bieker V.C."/>
            <person name="Martin M.D."/>
            <person name="Gilbert T."/>
            <person name="Hodgins K."/>
            <person name="Battlay P."/>
            <person name="Petersen B."/>
            <person name="Wilson J."/>
        </authorList>
    </citation>
    <scope>NUCLEOTIDE SEQUENCE</scope>
    <source>
        <strain evidence="1">AA19_3_7</strain>
        <tissue evidence="1">Leaf</tissue>
    </source>
</reference>
<accession>A0AAD5G5J9</accession>
<dbReference type="AlphaFoldDB" id="A0AAD5G5J9"/>
<proteinExistence type="predicted"/>
<protein>
    <submittedName>
        <fullName evidence="1">Uncharacterized protein</fullName>
    </submittedName>
</protein>
<evidence type="ECO:0000313" key="2">
    <source>
        <dbReference type="Proteomes" id="UP001206925"/>
    </source>
</evidence>
<gene>
    <name evidence="1" type="ORF">M8C21_007190</name>
</gene>
<dbReference type="EMBL" id="JAMZMK010011059">
    <property type="protein sequence ID" value="KAI7729147.1"/>
    <property type="molecule type" value="Genomic_DNA"/>
</dbReference>